<protein>
    <submittedName>
        <fullName evidence="1">Uncharacterized protein</fullName>
    </submittedName>
</protein>
<dbReference type="Proteomes" id="UP001152523">
    <property type="component" value="Unassembled WGS sequence"/>
</dbReference>
<evidence type="ECO:0000313" key="2">
    <source>
        <dbReference type="Proteomes" id="UP001152523"/>
    </source>
</evidence>
<accession>A0AAV0DS15</accession>
<gene>
    <name evidence="1" type="ORF">CEPIT_LOCUS18064</name>
</gene>
<sequence length="99" mass="11435">MVGGFHNIRIVHHCMHVMGSLKLRRIWEHLGNSGVWTSEVRSTERRSKWTVYSSDNIEGDGKDVSPYEQKLDGNLILTVEMFCKLSCMLVILSHSYGYY</sequence>
<proteinExistence type="predicted"/>
<keyword evidence="2" id="KW-1185">Reference proteome</keyword>
<organism evidence="1 2">
    <name type="scientific">Cuscuta epithymum</name>
    <dbReference type="NCBI Taxonomy" id="186058"/>
    <lineage>
        <taxon>Eukaryota</taxon>
        <taxon>Viridiplantae</taxon>
        <taxon>Streptophyta</taxon>
        <taxon>Embryophyta</taxon>
        <taxon>Tracheophyta</taxon>
        <taxon>Spermatophyta</taxon>
        <taxon>Magnoliopsida</taxon>
        <taxon>eudicotyledons</taxon>
        <taxon>Gunneridae</taxon>
        <taxon>Pentapetalae</taxon>
        <taxon>asterids</taxon>
        <taxon>lamiids</taxon>
        <taxon>Solanales</taxon>
        <taxon>Convolvulaceae</taxon>
        <taxon>Cuscuteae</taxon>
        <taxon>Cuscuta</taxon>
        <taxon>Cuscuta subgen. Cuscuta</taxon>
    </lineage>
</organism>
<dbReference type="EMBL" id="CAMAPF010000145">
    <property type="protein sequence ID" value="CAH9107637.1"/>
    <property type="molecule type" value="Genomic_DNA"/>
</dbReference>
<comment type="caution">
    <text evidence="1">The sequence shown here is derived from an EMBL/GenBank/DDBJ whole genome shotgun (WGS) entry which is preliminary data.</text>
</comment>
<evidence type="ECO:0000313" key="1">
    <source>
        <dbReference type="EMBL" id="CAH9107637.1"/>
    </source>
</evidence>
<dbReference type="AlphaFoldDB" id="A0AAV0DS15"/>
<name>A0AAV0DS15_9ASTE</name>
<reference evidence="1" key="1">
    <citation type="submission" date="2022-07" db="EMBL/GenBank/DDBJ databases">
        <authorList>
            <person name="Macas J."/>
            <person name="Novak P."/>
            <person name="Neumann P."/>
        </authorList>
    </citation>
    <scope>NUCLEOTIDE SEQUENCE</scope>
</reference>